<dbReference type="InterPro" id="IPR027417">
    <property type="entry name" value="P-loop_NTPase"/>
</dbReference>
<dbReference type="Proteomes" id="UP000747110">
    <property type="component" value="Unassembled WGS sequence"/>
</dbReference>
<dbReference type="EMBL" id="BNCP01000043">
    <property type="protein sequence ID" value="GIL88108.1"/>
    <property type="molecule type" value="Genomic_DNA"/>
</dbReference>
<proteinExistence type="predicted"/>
<comment type="caution">
    <text evidence="1">The sequence shown here is derived from an EMBL/GenBank/DDBJ whole genome shotgun (WGS) entry which is preliminary data.</text>
</comment>
<gene>
    <name evidence="1" type="ORF">Vretifemale_16141</name>
</gene>
<dbReference type="PANTHER" id="PTHR33129">
    <property type="entry name" value="PROTEIN KINASE DOMAIN-CONTAINING PROTEIN-RELATED"/>
    <property type="match status" value="1"/>
</dbReference>
<organism evidence="1 2">
    <name type="scientific">Volvox reticuliferus</name>
    <dbReference type="NCBI Taxonomy" id="1737510"/>
    <lineage>
        <taxon>Eukaryota</taxon>
        <taxon>Viridiplantae</taxon>
        <taxon>Chlorophyta</taxon>
        <taxon>core chlorophytes</taxon>
        <taxon>Chlorophyceae</taxon>
        <taxon>CS clade</taxon>
        <taxon>Chlamydomonadales</taxon>
        <taxon>Volvocaceae</taxon>
        <taxon>Volvox</taxon>
    </lineage>
</organism>
<dbReference type="InterPro" id="IPR052980">
    <property type="entry name" value="Crinkler_effector"/>
</dbReference>
<name>A0A8J4GLA2_9CHLO</name>
<accession>A0A8J4GLA2</accession>
<dbReference type="AlphaFoldDB" id="A0A8J4GLA2"/>
<protein>
    <submittedName>
        <fullName evidence="1">Uncharacterized protein</fullName>
    </submittedName>
</protein>
<evidence type="ECO:0000313" key="1">
    <source>
        <dbReference type="EMBL" id="GIL88108.1"/>
    </source>
</evidence>
<dbReference type="OrthoDB" id="526326at2759"/>
<dbReference type="PANTHER" id="PTHR33129:SF1">
    <property type="entry name" value="ATP-BINDING PROTEIN"/>
    <property type="match status" value="1"/>
</dbReference>
<evidence type="ECO:0000313" key="2">
    <source>
        <dbReference type="Proteomes" id="UP000747110"/>
    </source>
</evidence>
<dbReference type="SUPFAM" id="SSF52540">
    <property type="entry name" value="P-loop containing nucleoside triphosphate hydrolases"/>
    <property type="match status" value="1"/>
</dbReference>
<keyword evidence="2" id="KW-1185">Reference proteome</keyword>
<reference evidence="1" key="1">
    <citation type="journal article" date="2021" name="Proc. Natl. Acad. Sci. U.S.A.">
        <title>Three genomes in the algal genus Volvox reveal the fate of a haploid sex-determining region after a transition to homothallism.</title>
        <authorList>
            <person name="Yamamoto K."/>
            <person name="Hamaji T."/>
            <person name="Kawai-Toyooka H."/>
            <person name="Matsuzaki R."/>
            <person name="Takahashi F."/>
            <person name="Nishimura Y."/>
            <person name="Kawachi M."/>
            <person name="Noguchi H."/>
            <person name="Minakuchi Y."/>
            <person name="Umen J.G."/>
            <person name="Toyoda A."/>
            <person name="Nozaki H."/>
        </authorList>
    </citation>
    <scope>NUCLEOTIDE SEQUENCE</scope>
    <source>
        <strain evidence="1">NIES-3786</strain>
    </source>
</reference>
<sequence length="484" mass="54898">MHGQHIVHFRGKGYANFLAPAGRLSSSMQVPDDLKIFWQALLALDFPVGSFLNLPSGVYLLGKKCWGSALLVRHCYRGLFDRMMDLHSSSECRFLITGTPGIGKSFFAVVLMGWLAKEKKVSTIVFDTSGVRYLFTFNNGMSVGVAVGHRKDFTEKLMNSATWWIIDTGTALERGANTVLLSSPNRELYKEFLKLQGSNVLYMPIWTDDEIEKCRSQVFPTIDLGLVRALRSRWGNIPRYVLEKAANVSAQHSLDDAISACNWEDMVTCIADPGVAKDVSHKLVHIKVKDDQYDQMITKVASSYVVQKMEAKAGYELVQELQNLIHQSTWAPKIFSAAAGDFFESYTHHCLQHGGFFKVRHLCSSLIEETQQETELMLHLSPEIHEFRKVEDLQQQGIRAYYVSCIDTFPSMDAKLQQPDLLILITIVQMSVVDLIRITAAARRQLSGPKQRLYFSVPSCMFESFKFVDISRDIEQWVLEVPWM</sequence>